<dbReference type="AlphaFoldDB" id="A0A834HJM4"/>
<evidence type="ECO:0000313" key="2">
    <source>
        <dbReference type="Proteomes" id="UP000625711"/>
    </source>
</evidence>
<feature type="non-terminal residue" evidence="1">
    <location>
        <position position="1"/>
    </location>
</feature>
<comment type="caution">
    <text evidence="1">The sequence shown here is derived from an EMBL/GenBank/DDBJ whole genome shotgun (WGS) entry which is preliminary data.</text>
</comment>
<evidence type="ECO:0000313" key="1">
    <source>
        <dbReference type="EMBL" id="KAF7263432.1"/>
    </source>
</evidence>
<dbReference type="Proteomes" id="UP000625711">
    <property type="component" value="Unassembled WGS sequence"/>
</dbReference>
<gene>
    <name evidence="1" type="ORF">GWI33_002295</name>
</gene>
<reference evidence="1" key="1">
    <citation type="submission" date="2020-08" db="EMBL/GenBank/DDBJ databases">
        <title>Genome sequencing and assembly of the red palm weevil Rhynchophorus ferrugineus.</title>
        <authorList>
            <person name="Dias G.B."/>
            <person name="Bergman C.M."/>
            <person name="Manee M."/>
        </authorList>
    </citation>
    <scope>NUCLEOTIDE SEQUENCE</scope>
    <source>
        <strain evidence="1">AA-2017</strain>
        <tissue evidence="1">Whole larva</tissue>
    </source>
</reference>
<protein>
    <submittedName>
        <fullName evidence="1">Uncharacterized protein</fullName>
    </submittedName>
</protein>
<accession>A0A834HJM4</accession>
<keyword evidence="2" id="KW-1185">Reference proteome</keyword>
<organism evidence="1 2">
    <name type="scientific">Rhynchophorus ferrugineus</name>
    <name type="common">Red palm weevil</name>
    <name type="synonym">Curculio ferrugineus</name>
    <dbReference type="NCBI Taxonomy" id="354439"/>
    <lineage>
        <taxon>Eukaryota</taxon>
        <taxon>Metazoa</taxon>
        <taxon>Ecdysozoa</taxon>
        <taxon>Arthropoda</taxon>
        <taxon>Hexapoda</taxon>
        <taxon>Insecta</taxon>
        <taxon>Pterygota</taxon>
        <taxon>Neoptera</taxon>
        <taxon>Endopterygota</taxon>
        <taxon>Coleoptera</taxon>
        <taxon>Polyphaga</taxon>
        <taxon>Cucujiformia</taxon>
        <taxon>Curculionidae</taxon>
        <taxon>Dryophthorinae</taxon>
        <taxon>Rhynchophorus</taxon>
    </lineage>
</organism>
<dbReference type="EMBL" id="JAACXV010021478">
    <property type="protein sequence ID" value="KAF7263432.1"/>
    <property type="molecule type" value="Genomic_DNA"/>
</dbReference>
<proteinExistence type="predicted"/>
<sequence>CDILWLRINNWEKTSTIAVNWLVKTFEPYYPISKCRALLWPVDLLEGALRLAMEAVEPLNYKRMPLIWSVWEAIGSVPRSLYIPYHQIPDNVVVSSTSEINRQIPKYKRQPPYHEVGRIPS</sequence>
<name>A0A834HJM4_RHYFE</name>